<dbReference type="InterPro" id="IPR007267">
    <property type="entry name" value="GtrA_DPMS_TM"/>
</dbReference>
<feature type="transmembrane region" description="Helical" evidence="5">
    <location>
        <begin position="80"/>
        <end position="99"/>
    </location>
</feature>
<evidence type="ECO:0000256" key="1">
    <source>
        <dbReference type="ARBA" id="ARBA00004141"/>
    </source>
</evidence>
<evidence type="ECO:0000259" key="6">
    <source>
        <dbReference type="Pfam" id="PF04138"/>
    </source>
</evidence>
<dbReference type="OrthoDB" id="7427719at2"/>
<dbReference type="Proteomes" id="UP000282977">
    <property type="component" value="Unassembled WGS sequence"/>
</dbReference>
<evidence type="ECO:0000256" key="3">
    <source>
        <dbReference type="ARBA" id="ARBA00022989"/>
    </source>
</evidence>
<proteinExistence type="predicted"/>
<keyword evidence="4 5" id="KW-0472">Membrane</keyword>
<feature type="transmembrane region" description="Helical" evidence="5">
    <location>
        <begin position="105"/>
        <end position="125"/>
    </location>
</feature>
<reference evidence="7 8" key="1">
    <citation type="submission" date="2019-01" db="EMBL/GenBank/DDBJ databases">
        <authorList>
            <person name="Chen W.-M."/>
        </authorList>
    </citation>
    <scope>NUCLEOTIDE SEQUENCE [LARGE SCALE GENOMIC DNA]</scope>
    <source>
        <strain evidence="7 8">TLA-22</strain>
    </source>
</reference>
<keyword evidence="2 5" id="KW-0812">Transmembrane</keyword>
<keyword evidence="8" id="KW-1185">Reference proteome</keyword>
<dbReference type="EMBL" id="RZUL01000001">
    <property type="protein sequence ID" value="RVT43654.1"/>
    <property type="molecule type" value="Genomic_DNA"/>
</dbReference>
<dbReference type="GO" id="GO:0000271">
    <property type="term" value="P:polysaccharide biosynthetic process"/>
    <property type="evidence" value="ECO:0007669"/>
    <property type="project" value="InterPro"/>
</dbReference>
<comment type="caution">
    <text evidence="7">The sequence shown here is derived from an EMBL/GenBank/DDBJ whole genome shotgun (WGS) entry which is preliminary data.</text>
</comment>
<comment type="subcellular location">
    <subcellularLocation>
        <location evidence="1">Membrane</location>
        <topology evidence="1">Multi-pass membrane protein</topology>
    </subcellularLocation>
</comment>
<evidence type="ECO:0000256" key="4">
    <source>
        <dbReference type="ARBA" id="ARBA00023136"/>
    </source>
</evidence>
<accession>A0A437JCQ8</accession>
<name>A0A437JCQ8_9SPHN</name>
<dbReference type="AlphaFoldDB" id="A0A437JCQ8"/>
<sequence length="132" mass="14006">MLGRWLAFCVQLTYTRYLVASALALAADLAIFTLLLIGGTAAIVASAVGYLCGIAVHWLLSSRAVFTATGYITTRHRQRVLFVGSALVGLGLTTAIVGLGDRIGINPHMAKAVAIAVSFHVTYLLRKTIVFA</sequence>
<evidence type="ECO:0000256" key="2">
    <source>
        <dbReference type="ARBA" id="ARBA00022692"/>
    </source>
</evidence>
<protein>
    <submittedName>
        <fullName evidence="7">GtrA family protein</fullName>
    </submittedName>
</protein>
<dbReference type="Pfam" id="PF04138">
    <property type="entry name" value="GtrA_DPMS_TM"/>
    <property type="match status" value="1"/>
</dbReference>
<evidence type="ECO:0000256" key="5">
    <source>
        <dbReference type="SAM" id="Phobius"/>
    </source>
</evidence>
<gene>
    <name evidence="7" type="ORF">ENE74_03335</name>
</gene>
<evidence type="ECO:0000313" key="8">
    <source>
        <dbReference type="Proteomes" id="UP000282977"/>
    </source>
</evidence>
<organism evidence="7 8">
    <name type="scientific">Sphingobium algorifonticola</name>
    <dbReference type="NCBI Taxonomy" id="2008318"/>
    <lineage>
        <taxon>Bacteria</taxon>
        <taxon>Pseudomonadati</taxon>
        <taxon>Pseudomonadota</taxon>
        <taxon>Alphaproteobacteria</taxon>
        <taxon>Sphingomonadales</taxon>
        <taxon>Sphingomonadaceae</taxon>
        <taxon>Sphingobium</taxon>
    </lineage>
</organism>
<evidence type="ECO:0000313" key="7">
    <source>
        <dbReference type="EMBL" id="RVT43654.1"/>
    </source>
</evidence>
<dbReference type="RefSeq" id="WP_127689194.1">
    <property type="nucleotide sequence ID" value="NZ_RZUL01000001.1"/>
</dbReference>
<keyword evidence="3 5" id="KW-1133">Transmembrane helix</keyword>
<dbReference type="GO" id="GO:0016020">
    <property type="term" value="C:membrane"/>
    <property type="evidence" value="ECO:0007669"/>
    <property type="project" value="UniProtKB-SubCell"/>
</dbReference>
<feature type="domain" description="GtrA/DPMS transmembrane" evidence="6">
    <location>
        <begin position="16"/>
        <end position="131"/>
    </location>
</feature>
<feature type="transmembrane region" description="Helical" evidence="5">
    <location>
        <begin position="36"/>
        <end position="60"/>
    </location>
</feature>